<name>A0A6J2XNT5_SITOR</name>
<reference evidence="5" key="1">
    <citation type="submission" date="2025-08" db="UniProtKB">
        <authorList>
            <consortium name="RefSeq"/>
        </authorList>
    </citation>
    <scope>IDENTIFICATION</scope>
    <source>
        <tissue evidence="5">Gonads</tissue>
    </source>
</reference>
<dbReference type="AlphaFoldDB" id="A0A6J2XNT5"/>
<dbReference type="OrthoDB" id="8063726at2759"/>
<keyword evidence="1" id="KW-0862">Zinc</keyword>
<dbReference type="PANTHER" id="PTHR33223">
    <property type="entry name" value="CCHC-TYPE DOMAIN-CONTAINING PROTEIN"/>
    <property type="match status" value="1"/>
</dbReference>
<dbReference type="Pfam" id="PF03732">
    <property type="entry name" value="Retrotrans_gag"/>
    <property type="match status" value="1"/>
</dbReference>
<dbReference type="SMART" id="SM00343">
    <property type="entry name" value="ZnF_C2HC"/>
    <property type="match status" value="2"/>
</dbReference>
<dbReference type="InterPro" id="IPR021109">
    <property type="entry name" value="Peptidase_aspartic_dom_sf"/>
</dbReference>
<evidence type="ECO:0000313" key="5">
    <source>
        <dbReference type="RefSeq" id="XP_030752309.1"/>
    </source>
</evidence>
<dbReference type="InParanoid" id="A0A6J2XNT5"/>
<dbReference type="InterPro" id="IPR005162">
    <property type="entry name" value="Retrotrans_gag_dom"/>
</dbReference>
<dbReference type="SUPFAM" id="SSF50630">
    <property type="entry name" value="Acid proteases"/>
    <property type="match status" value="1"/>
</dbReference>
<dbReference type="GO" id="GO:0004190">
    <property type="term" value="F:aspartic-type endopeptidase activity"/>
    <property type="evidence" value="ECO:0007669"/>
    <property type="project" value="InterPro"/>
</dbReference>
<evidence type="ECO:0000313" key="4">
    <source>
        <dbReference type="Proteomes" id="UP000504635"/>
    </source>
</evidence>
<dbReference type="PROSITE" id="PS50158">
    <property type="entry name" value="ZF_CCHC"/>
    <property type="match status" value="1"/>
</dbReference>
<dbReference type="GO" id="GO:0008270">
    <property type="term" value="F:zinc ion binding"/>
    <property type="evidence" value="ECO:0007669"/>
    <property type="project" value="UniProtKB-KW"/>
</dbReference>
<gene>
    <name evidence="5" type="primary">LOC115879552</name>
</gene>
<accession>A0A6J2XNT5</accession>
<dbReference type="GO" id="GO:0003676">
    <property type="term" value="F:nucleic acid binding"/>
    <property type="evidence" value="ECO:0007669"/>
    <property type="project" value="InterPro"/>
</dbReference>
<dbReference type="Pfam" id="PF13975">
    <property type="entry name" value="gag-asp_proteas"/>
    <property type="match status" value="1"/>
</dbReference>
<evidence type="ECO:0000256" key="2">
    <source>
        <dbReference type="SAM" id="MobiDB-lite"/>
    </source>
</evidence>
<keyword evidence="1" id="KW-0479">Metal-binding</keyword>
<dbReference type="PANTHER" id="PTHR33223:SF6">
    <property type="entry name" value="CCHC-TYPE DOMAIN-CONTAINING PROTEIN"/>
    <property type="match status" value="1"/>
</dbReference>
<sequence>METEEDFLSIGASVEGNDAVPSLSHTGLNLAPSGTSAESDFRTGWIYSLKKSELAAQLLRFGLDSTGTVEEMRRRIVRFIREGQAGPQPVTQPFGFPGNSAVVPTVSSTATLTTTTVTATSSGHIAGRVVSSPVVYTSTSQPAPLPINPGMSNSFNTDPIQVYKWGVTFNGRSDPVTFLERLEEICIAQNIHPDHLLPHLPEVLQGEAALWYRNNRVNYRTWEEFTKEFKIFYYPVNYEVDLEVKISRRVQRHNESVTAYITDLQTLIRRHGSISPNQELQWLYRNLLPEFRQYVRRGDFHDISSFSRITKEFELLNQELRRSSRTFTSSDVEPRPNSTPRRVVPENEHAGARSNLMVIQSQSPSQSKQRHVSVTPRVVRYPHRAPNSAKQTSEAICWRCGQTGHFRRQCTSESKIFCSRRKKTGVLSRNCPCVSPGNLESNRTEIFHEQQYSPTEIVEEPAQIIRQEIRPVVKIRYRNTDYLALLDTGAAHSYIGKKLTEQCQTSKAIPVKPTVKGARLANGATESISTAFRMKIQVGEQSLNEVFHSLKDLVSDMIIGMDILGKHDFQIDLRTRQIRLNAKLIRSSAESLQVNPKKSVEQTTEKLRKGQCQASVSKGSRLPIKTSLQSPVEEFRRRQTNKFSDSKDVLLKNSDRVPVEKNVCWRCRNPGHLRGVCQRRFLLFCSRCGTLGVRSQDCKCRCIPSRSNHSESWADGCWLRGGSTVI</sequence>
<dbReference type="RefSeq" id="XP_030752309.1">
    <property type="nucleotide sequence ID" value="XM_030896449.1"/>
</dbReference>
<keyword evidence="4" id="KW-1185">Reference proteome</keyword>
<dbReference type="Gene3D" id="2.40.70.10">
    <property type="entry name" value="Acid Proteases"/>
    <property type="match status" value="1"/>
</dbReference>
<dbReference type="InterPro" id="IPR001878">
    <property type="entry name" value="Znf_CCHC"/>
</dbReference>
<organism evidence="4 5">
    <name type="scientific">Sitophilus oryzae</name>
    <name type="common">Rice weevil</name>
    <name type="synonym">Curculio oryzae</name>
    <dbReference type="NCBI Taxonomy" id="7048"/>
    <lineage>
        <taxon>Eukaryota</taxon>
        <taxon>Metazoa</taxon>
        <taxon>Ecdysozoa</taxon>
        <taxon>Arthropoda</taxon>
        <taxon>Hexapoda</taxon>
        <taxon>Insecta</taxon>
        <taxon>Pterygota</taxon>
        <taxon>Neoptera</taxon>
        <taxon>Endopterygota</taxon>
        <taxon>Coleoptera</taxon>
        <taxon>Polyphaga</taxon>
        <taxon>Cucujiformia</taxon>
        <taxon>Curculionidae</taxon>
        <taxon>Dryophthorinae</taxon>
        <taxon>Sitophilus</taxon>
    </lineage>
</organism>
<evidence type="ECO:0000259" key="3">
    <source>
        <dbReference type="PROSITE" id="PS50158"/>
    </source>
</evidence>
<keyword evidence="1" id="KW-0863">Zinc-finger</keyword>
<dbReference type="CDD" id="cd00303">
    <property type="entry name" value="retropepsin_like"/>
    <property type="match status" value="1"/>
</dbReference>
<dbReference type="PROSITE" id="PS00141">
    <property type="entry name" value="ASP_PROTEASE"/>
    <property type="match status" value="1"/>
</dbReference>
<dbReference type="KEGG" id="soy:115879552"/>
<protein>
    <submittedName>
        <fullName evidence="5">Uncharacterized protein LOC115879552 isoform X1</fullName>
    </submittedName>
</protein>
<dbReference type="SUPFAM" id="SSF57756">
    <property type="entry name" value="Retrovirus zinc finger-like domains"/>
    <property type="match status" value="2"/>
</dbReference>
<dbReference type="Proteomes" id="UP000504635">
    <property type="component" value="Unplaced"/>
</dbReference>
<evidence type="ECO:0000256" key="1">
    <source>
        <dbReference type="PROSITE-ProRule" id="PRU00047"/>
    </source>
</evidence>
<feature type="domain" description="CCHC-type" evidence="3">
    <location>
        <begin position="397"/>
        <end position="412"/>
    </location>
</feature>
<dbReference type="Gene3D" id="4.10.60.10">
    <property type="entry name" value="Zinc finger, CCHC-type"/>
    <property type="match status" value="1"/>
</dbReference>
<feature type="compositionally biased region" description="Polar residues" evidence="2">
    <location>
        <begin position="325"/>
        <end position="340"/>
    </location>
</feature>
<proteinExistence type="predicted"/>
<dbReference type="GO" id="GO:0006508">
    <property type="term" value="P:proteolysis"/>
    <property type="evidence" value="ECO:0007669"/>
    <property type="project" value="InterPro"/>
</dbReference>
<dbReference type="GeneID" id="115879552"/>
<dbReference type="InterPro" id="IPR036875">
    <property type="entry name" value="Znf_CCHC_sf"/>
</dbReference>
<dbReference type="Pfam" id="PF00098">
    <property type="entry name" value="zf-CCHC"/>
    <property type="match status" value="1"/>
</dbReference>
<feature type="region of interest" description="Disordered" evidence="2">
    <location>
        <begin position="325"/>
        <end position="350"/>
    </location>
</feature>
<dbReference type="InterPro" id="IPR001969">
    <property type="entry name" value="Aspartic_peptidase_AS"/>
</dbReference>